<feature type="region of interest" description="Disordered" evidence="1">
    <location>
        <begin position="1"/>
        <end position="30"/>
    </location>
</feature>
<comment type="caution">
    <text evidence="2">The sequence shown here is derived from an EMBL/GenBank/DDBJ whole genome shotgun (WGS) entry which is preliminary data.</text>
</comment>
<gene>
    <name evidence="2" type="ORF">PHYBOEH_011960</name>
</gene>
<organism evidence="2 3">
    <name type="scientific">Phytophthora boehmeriae</name>
    <dbReference type="NCBI Taxonomy" id="109152"/>
    <lineage>
        <taxon>Eukaryota</taxon>
        <taxon>Sar</taxon>
        <taxon>Stramenopiles</taxon>
        <taxon>Oomycota</taxon>
        <taxon>Peronosporomycetes</taxon>
        <taxon>Peronosporales</taxon>
        <taxon>Peronosporaceae</taxon>
        <taxon>Phytophthora</taxon>
    </lineage>
</organism>
<name>A0A8T1VGS0_9STRA</name>
<protein>
    <submittedName>
        <fullName evidence="2">Uncharacterized protein</fullName>
    </submittedName>
</protein>
<dbReference type="EMBL" id="JAGDFL010000958">
    <property type="protein sequence ID" value="KAG7379338.1"/>
    <property type="molecule type" value="Genomic_DNA"/>
</dbReference>
<evidence type="ECO:0000313" key="2">
    <source>
        <dbReference type="EMBL" id="KAG7379338.1"/>
    </source>
</evidence>
<feature type="region of interest" description="Disordered" evidence="1">
    <location>
        <begin position="221"/>
        <end position="247"/>
    </location>
</feature>
<evidence type="ECO:0000256" key="1">
    <source>
        <dbReference type="SAM" id="MobiDB-lite"/>
    </source>
</evidence>
<sequence length="247" mass="28532">MPRHLSSSEVDKRKRGQRNSIFQGKRKRQSEIPVIPRLSSSLNAEQAKALSMAMEACGLARPTIKFNTGAPHFVTTTSAEDAWEEALRKEQWRINQATYRKRRREKLALLTAKMHAPQQEIEHLKARILQRNQSHPIQIIDDFYKTFELDATLLREPDGKSYDGYSPAVQSILDLQREEFDSMESLKFYWSWYRSQYRGLMERVMTATLRRFSQSSTCSEKSSTQWSRSSSTGRGIGLSIEGFSSRS</sequence>
<reference evidence="2" key="1">
    <citation type="submission" date="2021-02" db="EMBL/GenBank/DDBJ databases">
        <authorList>
            <person name="Palmer J.M."/>
        </authorList>
    </citation>
    <scope>NUCLEOTIDE SEQUENCE</scope>
    <source>
        <strain evidence="2">SCRP23</strain>
    </source>
</reference>
<accession>A0A8T1VGS0</accession>
<keyword evidence="3" id="KW-1185">Reference proteome</keyword>
<dbReference type="AlphaFoldDB" id="A0A8T1VGS0"/>
<proteinExistence type="predicted"/>
<feature type="compositionally biased region" description="Low complexity" evidence="1">
    <location>
        <begin position="221"/>
        <end position="231"/>
    </location>
</feature>
<evidence type="ECO:0000313" key="3">
    <source>
        <dbReference type="Proteomes" id="UP000693981"/>
    </source>
</evidence>
<dbReference type="Proteomes" id="UP000693981">
    <property type="component" value="Unassembled WGS sequence"/>
</dbReference>